<dbReference type="AlphaFoldDB" id="D0LHK2"/>
<feature type="domain" description="Histidine kinase" evidence="9">
    <location>
        <begin position="269"/>
        <end position="499"/>
    </location>
</feature>
<dbReference type="CDD" id="cd00082">
    <property type="entry name" value="HisKA"/>
    <property type="match status" value="1"/>
</dbReference>
<evidence type="ECO:0000256" key="5">
    <source>
        <dbReference type="ARBA" id="ARBA00022777"/>
    </source>
</evidence>
<evidence type="ECO:0000259" key="9">
    <source>
        <dbReference type="PROSITE" id="PS50109"/>
    </source>
</evidence>
<dbReference type="EMBL" id="CP001804">
    <property type="protein sequence ID" value="ACY12864.1"/>
    <property type="molecule type" value="Genomic_DNA"/>
</dbReference>
<feature type="modified residue" description="4-aspartylphosphate" evidence="6">
    <location>
        <position position="137"/>
    </location>
</feature>
<accession>D0LHK2</accession>
<dbReference type="SUPFAM" id="SSF52172">
    <property type="entry name" value="CheY-like"/>
    <property type="match status" value="2"/>
</dbReference>
<proteinExistence type="predicted"/>
<dbReference type="InterPro" id="IPR036890">
    <property type="entry name" value="HATPase_C_sf"/>
</dbReference>
<dbReference type="InterPro" id="IPR004358">
    <property type="entry name" value="Sig_transdc_His_kin-like_C"/>
</dbReference>
<evidence type="ECO:0000259" key="10">
    <source>
        <dbReference type="PROSITE" id="PS50110"/>
    </source>
</evidence>
<dbReference type="HOGENOM" id="CLU_000445_114_72_7"/>
<dbReference type="PANTHER" id="PTHR43047">
    <property type="entry name" value="TWO-COMPONENT HISTIDINE PROTEIN KINASE"/>
    <property type="match status" value="1"/>
</dbReference>
<dbReference type="SUPFAM" id="SSF55874">
    <property type="entry name" value="ATPase domain of HSP90 chaperone/DNA topoisomerase II/histidine kinase"/>
    <property type="match status" value="1"/>
</dbReference>
<feature type="domain" description="Response regulatory" evidence="10">
    <location>
        <begin position="524"/>
        <end position="638"/>
    </location>
</feature>
<dbReference type="Pfam" id="PF00072">
    <property type="entry name" value="Response_reg"/>
    <property type="match status" value="1"/>
</dbReference>
<keyword evidence="3 6" id="KW-0597">Phosphoprotein</keyword>
<keyword evidence="7" id="KW-0175">Coiled coil</keyword>
<evidence type="ECO:0000256" key="4">
    <source>
        <dbReference type="ARBA" id="ARBA00022679"/>
    </source>
</evidence>
<dbReference type="eggNOG" id="COG3279">
    <property type="taxonomic scope" value="Bacteria"/>
</dbReference>
<comment type="catalytic activity">
    <reaction evidence="1">
        <text>ATP + protein L-histidine = ADP + protein N-phospho-L-histidine.</text>
        <dbReference type="EC" id="2.7.13.3"/>
    </reaction>
</comment>
<dbReference type="GO" id="GO:0009927">
    <property type="term" value="F:histidine phosphotransfer kinase activity"/>
    <property type="evidence" value="ECO:0007669"/>
    <property type="project" value="TreeGrafter"/>
</dbReference>
<reference evidence="11 12" key="1">
    <citation type="journal article" date="2010" name="Stand. Genomic Sci.">
        <title>Complete genome sequence of Haliangium ochraceum type strain (SMP-2).</title>
        <authorList>
            <consortium name="US DOE Joint Genome Institute (JGI-PGF)"/>
            <person name="Ivanova N."/>
            <person name="Daum C."/>
            <person name="Lang E."/>
            <person name="Abt B."/>
            <person name="Kopitz M."/>
            <person name="Saunders E."/>
            <person name="Lapidus A."/>
            <person name="Lucas S."/>
            <person name="Glavina Del Rio T."/>
            <person name="Nolan M."/>
            <person name="Tice H."/>
            <person name="Copeland A."/>
            <person name="Cheng J.F."/>
            <person name="Chen F."/>
            <person name="Bruce D."/>
            <person name="Goodwin L."/>
            <person name="Pitluck S."/>
            <person name="Mavromatis K."/>
            <person name="Pati A."/>
            <person name="Mikhailova N."/>
            <person name="Chen A."/>
            <person name="Palaniappan K."/>
            <person name="Land M."/>
            <person name="Hauser L."/>
            <person name="Chang Y.J."/>
            <person name="Jeffries C.D."/>
            <person name="Detter J.C."/>
            <person name="Brettin T."/>
            <person name="Rohde M."/>
            <person name="Goker M."/>
            <person name="Bristow J."/>
            <person name="Markowitz V."/>
            <person name="Eisen J.A."/>
            <person name="Hugenholtz P."/>
            <person name="Kyrpides N.C."/>
            <person name="Klenk H.P."/>
        </authorList>
    </citation>
    <scope>NUCLEOTIDE SEQUENCE [LARGE SCALE GENOMIC DNA]</scope>
    <source>
        <strain evidence="12">DSM 14365 / CIP 107738 / JCM 11303 / AJ 13395 / SMP-2</strain>
    </source>
</reference>
<dbReference type="InterPro" id="IPR003661">
    <property type="entry name" value="HisK_dim/P_dom"/>
</dbReference>
<organism evidence="11 12">
    <name type="scientific">Haliangium ochraceum (strain DSM 14365 / JCM 11303 / SMP-2)</name>
    <dbReference type="NCBI Taxonomy" id="502025"/>
    <lineage>
        <taxon>Bacteria</taxon>
        <taxon>Pseudomonadati</taxon>
        <taxon>Myxococcota</taxon>
        <taxon>Polyangia</taxon>
        <taxon>Haliangiales</taxon>
        <taxon>Kofleriaceae</taxon>
        <taxon>Haliangium</taxon>
    </lineage>
</organism>
<dbReference type="PROSITE" id="PS50109">
    <property type="entry name" value="HIS_KIN"/>
    <property type="match status" value="1"/>
</dbReference>
<dbReference type="PANTHER" id="PTHR43047:SF72">
    <property type="entry name" value="OSMOSENSING HISTIDINE PROTEIN KINASE SLN1"/>
    <property type="match status" value="1"/>
</dbReference>
<dbReference type="SUPFAM" id="SSF47384">
    <property type="entry name" value="Homodimeric domain of signal transducing histidine kinase"/>
    <property type="match status" value="1"/>
</dbReference>
<dbReference type="GO" id="GO:0000155">
    <property type="term" value="F:phosphorelay sensor kinase activity"/>
    <property type="evidence" value="ECO:0007669"/>
    <property type="project" value="InterPro"/>
</dbReference>
<dbReference type="Pfam" id="PF00512">
    <property type="entry name" value="HisKA"/>
    <property type="match status" value="1"/>
</dbReference>
<dbReference type="InterPro" id="IPR011006">
    <property type="entry name" value="CheY-like_superfamily"/>
</dbReference>
<feature type="modified residue" description="4-aspartylphosphate" evidence="6">
    <location>
        <position position="571"/>
    </location>
</feature>
<dbReference type="InterPro" id="IPR003594">
    <property type="entry name" value="HATPase_dom"/>
</dbReference>
<feature type="coiled-coil region" evidence="7">
    <location>
        <begin position="212"/>
        <end position="243"/>
    </location>
</feature>
<dbReference type="CDD" id="cd00156">
    <property type="entry name" value="REC"/>
    <property type="match status" value="1"/>
</dbReference>
<evidence type="ECO:0000256" key="7">
    <source>
        <dbReference type="SAM" id="Coils"/>
    </source>
</evidence>
<sequence>MSDFEASPPVFASSGPRSVRASRRRPLMDADQSGAEEAFELAAEEPQGPGPVRVLVADDSASIHEDFRKTLPPPRQSDPLDELEAVLFSSSSSAAATSHSAPLPSFAIDSAFQGEEALAKVEAARARGEPYALGFIDIRMPPGWDGVETAQRILRADPHIQLVLCSAYSDYAWEDLAEAVGHGDRVLILKKPFRTIEVRQIASSLAAKWQLVRERERQMQDLEERVQARTAELARASQELQREMLERGKVEAALRTAQRLEALGRMAAGLGHEINNPLNFVSGSLEMLDAELMRVRGRLREDEWARMGEMLHTAAAGVGRIAQIVSGIQFFDRPTEIQLEVVDLWKVLTWSVKTVDDRLSPDLELVLDLDDVPAVLGKRIELEQVINHLLENAIQAVAAAPAPASGREHSVRVAARCEHAPGGSAGEVVIEIEDTGEGFPEGEIDKVFEPFYTTRSPDQGTGLGLAICRTIVTALGGSIAAENPSEGGALVTVRLPAASPEAIQAAAAKPAATAPKPVPNGRARVLVIDDEPLMLRIMSHALREHEVVTVQSADDALELLQREDFDIVFCDVMMPRMNGPQFYEALAHLHPGLERRIVFITGGARDPEAQRFLDGLDNDCLQKPIPTDLLRARVGEMLVRLARMSEK</sequence>
<keyword evidence="12" id="KW-1185">Reference proteome</keyword>
<keyword evidence="5 11" id="KW-0418">Kinase</keyword>
<feature type="domain" description="Response regulatory" evidence="10">
    <location>
        <begin position="53"/>
        <end position="206"/>
    </location>
</feature>
<dbReference type="SMART" id="SM00388">
    <property type="entry name" value="HisKA"/>
    <property type="match status" value="1"/>
</dbReference>
<dbReference type="KEGG" id="hoh:Hoch_0223"/>
<dbReference type="Proteomes" id="UP000001880">
    <property type="component" value="Chromosome"/>
</dbReference>
<protein>
    <recommendedName>
        <fullName evidence="2">histidine kinase</fullName>
        <ecNumber evidence="2">2.7.13.3</ecNumber>
    </recommendedName>
</protein>
<evidence type="ECO:0000313" key="12">
    <source>
        <dbReference type="Proteomes" id="UP000001880"/>
    </source>
</evidence>
<dbReference type="Pfam" id="PF02518">
    <property type="entry name" value="HATPase_c"/>
    <property type="match status" value="1"/>
</dbReference>
<evidence type="ECO:0000256" key="1">
    <source>
        <dbReference type="ARBA" id="ARBA00000085"/>
    </source>
</evidence>
<evidence type="ECO:0000256" key="3">
    <source>
        <dbReference type="ARBA" id="ARBA00022553"/>
    </source>
</evidence>
<evidence type="ECO:0000256" key="8">
    <source>
        <dbReference type="SAM" id="MobiDB-lite"/>
    </source>
</evidence>
<dbReference type="SMART" id="SM00387">
    <property type="entry name" value="HATPase_c"/>
    <property type="match status" value="1"/>
</dbReference>
<dbReference type="Gene3D" id="1.10.287.130">
    <property type="match status" value="1"/>
</dbReference>
<dbReference type="EC" id="2.7.13.3" evidence="2"/>
<evidence type="ECO:0000313" key="11">
    <source>
        <dbReference type="EMBL" id="ACY12864.1"/>
    </source>
</evidence>
<dbReference type="eggNOG" id="COG0784">
    <property type="taxonomic scope" value="Bacteria"/>
</dbReference>
<name>D0LHK2_HALO1</name>
<gene>
    <name evidence="11" type="ordered locus">Hoch_0223</name>
</gene>
<dbReference type="InterPro" id="IPR001789">
    <property type="entry name" value="Sig_transdc_resp-reg_receiver"/>
</dbReference>
<evidence type="ECO:0000256" key="6">
    <source>
        <dbReference type="PROSITE-ProRule" id="PRU00169"/>
    </source>
</evidence>
<evidence type="ECO:0000256" key="2">
    <source>
        <dbReference type="ARBA" id="ARBA00012438"/>
    </source>
</evidence>
<dbReference type="STRING" id="502025.Hoch_0223"/>
<feature type="region of interest" description="Disordered" evidence="8">
    <location>
        <begin position="1"/>
        <end position="59"/>
    </location>
</feature>
<dbReference type="InterPro" id="IPR005467">
    <property type="entry name" value="His_kinase_dom"/>
</dbReference>
<dbReference type="PRINTS" id="PR00344">
    <property type="entry name" value="BCTRLSENSOR"/>
</dbReference>
<dbReference type="InterPro" id="IPR036097">
    <property type="entry name" value="HisK_dim/P_sf"/>
</dbReference>
<dbReference type="GO" id="GO:0005886">
    <property type="term" value="C:plasma membrane"/>
    <property type="evidence" value="ECO:0007669"/>
    <property type="project" value="TreeGrafter"/>
</dbReference>
<dbReference type="Gene3D" id="3.30.565.10">
    <property type="entry name" value="Histidine kinase-like ATPase, C-terminal domain"/>
    <property type="match status" value="1"/>
</dbReference>
<dbReference type="PROSITE" id="PS50110">
    <property type="entry name" value="RESPONSE_REGULATORY"/>
    <property type="match status" value="2"/>
</dbReference>
<dbReference type="SMART" id="SM00448">
    <property type="entry name" value="REC"/>
    <property type="match status" value="1"/>
</dbReference>
<keyword evidence="4" id="KW-0808">Transferase</keyword>
<dbReference type="Gene3D" id="3.40.50.2300">
    <property type="match status" value="2"/>
</dbReference>
<dbReference type="eggNOG" id="COG4191">
    <property type="taxonomic scope" value="Bacteria"/>
</dbReference>